<keyword evidence="2" id="KW-1185">Reference proteome</keyword>
<organism evidence="1 2">
    <name type="scientific">Streptomyces clavuligerus</name>
    <dbReference type="NCBI Taxonomy" id="1901"/>
    <lineage>
        <taxon>Bacteria</taxon>
        <taxon>Bacillati</taxon>
        <taxon>Actinomycetota</taxon>
        <taxon>Actinomycetes</taxon>
        <taxon>Kitasatosporales</taxon>
        <taxon>Streptomycetaceae</taxon>
        <taxon>Streptomyces</taxon>
    </lineage>
</organism>
<name>B5GWM4_STRCL</name>
<dbReference type="EMBL" id="CM000913">
    <property type="protein sequence ID" value="EFG07869.1"/>
    <property type="molecule type" value="Genomic_DNA"/>
</dbReference>
<evidence type="ECO:0000313" key="2">
    <source>
        <dbReference type="Proteomes" id="UP000002357"/>
    </source>
</evidence>
<dbReference type="Proteomes" id="UP000002357">
    <property type="component" value="Chromosome"/>
</dbReference>
<dbReference type="AlphaFoldDB" id="B5GWM4"/>
<gene>
    <name evidence="1" type="ORF">SCLAV_2797</name>
</gene>
<sequence>MGSSSRLVRTIGFWAAARPEIEWVEIFDPVQTASTLDQLSTLSSE</sequence>
<evidence type="ECO:0000313" key="1">
    <source>
        <dbReference type="EMBL" id="EFG07869.1"/>
    </source>
</evidence>
<protein>
    <submittedName>
        <fullName evidence="1">Uncharacterized protein</fullName>
    </submittedName>
</protein>
<accession>B5GWM4</accession>
<reference evidence="1 2" key="1">
    <citation type="journal article" date="2010" name="Genome Biol. Evol.">
        <title>The sequence of a 1.8-mb bacterial linear plasmid reveals a rich evolutionary reservoir of secondary metabolic pathways.</title>
        <authorList>
            <person name="Medema M.H."/>
            <person name="Trefzer A."/>
            <person name="Kovalchuk A."/>
            <person name="van den Berg M."/>
            <person name="Mueller U."/>
            <person name="Heijne W."/>
            <person name="Wu L."/>
            <person name="Alam M.T."/>
            <person name="Ronning C.M."/>
            <person name="Nierman W.C."/>
            <person name="Bovenberg R.A.L."/>
            <person name="Breitling R."/>
            <person name="Takano E."/>
        </authorList>
    </citation>
    <scope>NUCLEOTIDE SEQUENCE [LARGE SCALE GENOMIC DNA]</scope>
    <source>
        <strain evidence="2">ATCC 27064 / DSM 738 / JCM 4710 / NBRC 13307 / NCIMB 12785 / NRRL 3585 / VKM Ac-602</strain>
    </source>
</reference>
<proteinExistence type="predicted"/>